<dbReference type="Proteomes" id="UP001055439">
    <property type="component" value="Chromosome 8"/>
</dbReference>
<dbReference type="GO" id="GO:0016872">
    <property type="term" value="F:intramolecular lyase activity"/>
    <property type="evidence" value="ECO:0007669"/>
    <property type="project" value="InterPro"/>
</dbReference>
<reference evidence="4" key="1">
    <citation type="submission" date="2022-05" db="EMBL/GenBank/DDBJ databases">
        <title>The Musa troglodytarum L. genome provides insights into the mechanism of non-climacteric behaviour and enrichment of carotenoids.</title>
        <authorList>
            <person name="Wang J."/>
        </authorList>
    </citation>
    <scope>NUCLEOTIDE SEQUENCE</scope>
    <source>
        <tissue evidence="4">Leaf</tissue>
    </source>
</reference>
<evidence type="ECO:0000313" key="5">
    <source>
        <dbReference type="Proteomes" id="UP001055439"/>
    </source>
</evidence>
<dbReference type="GO" id="GO:0009570">
    <property type="term" value="C:chloroplast stroma"/>
    <property type="evidence" value="ECO:0007669"/>
    <property type="project" value="TreeGrafter"/>
</dbReference>
<dbReference type="InterPro" id="IPR016087">
    <property type="entry name" value="Chalcone_isomerase"/>
</dbReference>
<keyword evidence="5" id="KW-1185">Reference proteome</keyword>
<evidence type="ECO:0000259" key="3">
    <source>
        <dbReference type="Pfam" id="PF02431"/>
    </source>
</evidence>
<evidence type="ECO:0000313" key="4">
    <source>
        <dbReference type="EMBL" id="URE22124.1"/>
    </source>
</evidence>
<dbReference type="OrthoDB" id="550424at2759"/>
<dbReference type="Gene3D" id="1.10.890.20">
    <property type="match status" value="1"/>
</dbReference>
<proteinExistence type="inferred from homology"/>
<accession>A0A9E7GUF4</accession>
<dbReference type="Pfam" id="PF02431">
    <property type="entry name" value="Chalcone"/>
    <property type="match status" value="1"/>
</dbReference>
<keyword evidence="4" id="KW-0413">Isomerase</keyword>
<dbReference type="PANTHER" id="PTHR47698">
    <property type="entry name" value="FATTY-ACID-BINDING PROTEIN 3, CHLOROPLASTIC"/>
    <property type="match status" value="1"/>
</dbReference>
<dbReference type="InterPro" id="IPR016089">
    <property type="entry name" value="Chalcone_isomerase_bundle_sf"/>
</dbReference>
<dbReference type="GO" id="GO:0005504">
    <property type="term" value="F:fatty acid binding"/>
    <property type="evidence" value="ECO:0007669"/>
    <property type="project" value="TreeGrafter"/>
</dbReference>
<evidence type="ECO:0000256" key="1">
    <source>
        <dbReference type="ARBA" id="ARBA00007166"/>
    </source>
</evidence>
<feature type="domain" description="Chalcone isomerase" evidence="3">
    <location>
        <begin position="77"/>
        <end position="269"/>
    </location>
</feature>
<dbReference type="InterPro" id="IPR036298">
    <property type="entry name" value="Chalcone_isomerase_sf"/>
</dbReference>
<protein>
    <recommendedName>
        <fullName evidence="2">Chalcone-flavonone isomerase family protein</fullName>
    </recommendedName>
</protein>
<dbReference type="GO" id="GO:0006631">
    <property type="term" value="P:fatty acid metabolic process"/>
    <property type="evidence" value="ECO:0007669"/>
    <property type="project" value="TreeGrafter"/>
</dbReference>
<name>A0A9E7GUF4_9LILI</name>
<dbReference type="EMBL" id="CP097510">
    <property type="protein sequence ID" value="URE22124.1"/>
    <property type="molecule type" value="Genomic_DNA"/>
</dbReference>
<sequence length="295" mass="32491">MAGVIAFPARPPSRTPHCRPKLHSVLQWRGLHCGSSKFPSTSPAPLLLTHPLGRTRPDPTPRASVGSADYVVEPGTSVKFPKELQVPGCSSSLVLLGTGYREKVFAIIGVKVYSAGFYADLSIRNTFDSWKGKSSTELLVDSSLFSSIFHAPLEKSLNIMLVRDVDGKTFWTALDDVISPRIKKPTADDKSTLSTFRNTFQRRDLKRGAMIFLTWVESSKMLISISSSGFPSNVDAEIKSMNVNLALYDGFFGDNPVSPSLKASVADGLRIYVHKKSVRWADFTHIYMYGEIATI</sequence>
<dbReference type="PANTHER" id="PTHR47698:SF2">
    <property type="entry name" value="FATTY-ACID-BINDING PROTEIN 3, CHLOROPLASTIC"/>
    <property type="match status" value="1"/>
</dbReference>
<dbReference type="Gene3D" id="3.50.70.10">
    <property type="match status" value="1"/>
</dbReference>
<organism evidence="4 5">
    <name type="scientific">Musa troglodytarum</name>
    <name type="common">fe'i banana</name>
    <dbReference type="NCBI Taxonomy" id="320322"/>
    <lineage>
        <taxon>Eukaryota</taxon>
        <taxon>Viridiplantae</taxon>
        <taxon>Streptophyta</taxon>
        <taxon>Embryophyta</taxon>
        <taxon>Tracheophyta</taxon>
        <taxon>Spermatophyta</taxon>
        <taxon>Magnoliopsida</taxon>
        <taxon>Liliopsida</taxon>
        <taxon>Zingiberales</taxon>
        <taxon>Musaceae</taxon>
        <taxon>Musa</taxon>
    </lineage>
</organism>
<dbReference type="AlphaFoldDB" id="A0A9E7GUF4"/>
<comment type="similarity">
    <text evidence="1 2">Belongs to the chalcone isomerase family.</text>
</comment>
<evidence type="ECO:0000256" key="2">
    <source>
        <dbReference type="RuleBase" id="RU361158"/>
    </source>
</evidence>
<dbReference type="SUPFAM" id="SSF54626">
    <property type="entry name" value="Chalcone isomerase"/>
    <property type="match status" value="1"/>
</dbReference>
<dbReference type="InterPro" id="IPR016088">
    <property type="entry name" value="Chalcone_isomerase_3-sand"/>
</dbReference>
<gene>
    <name evidence="4" type="ORF">MUK42_33730</name>
</gene>